<dbReference type="RefSeq" id="WP_262976038.1">
    <property type="nucleotide sequence ID" value="NZ_CAMAPB010000003.1"/>
</dbReference>
<dbReference type="GO" id="GO:0016616">
    <property type="term" value="F:oxidoreductase activity, acting on the CH-OH group of donors, NAD or NADP as acceptor"/>
    <property type="evidence" value="ECO:0007669"/>
    <property type="project" value="TreeGrafter"/>
</dbReference>
<dbReference type="Gene3D" id="3.40.50.720">
    <property type="entry name" value="NAD(P)-binding Rossmann-like Domain"/>
    <property type="match status" value="1"/>
</dbReference>
<comment type="caution">
    <text evidence="3">The sequence shown here is derived from an EMBL/GenBank/DDBJ whole genome shotgun (WGS) entry which is preliminary data.</text>
</comment>
<evidence type="ECO:0000256" key="1">
    <source>
        <dbReference type="ARBA" id="ARBA00006484"/>
    </source>
</evidence>
<sequence length="269" mass="29080">MRTIAQLQDLQECWALITGGSGHVGKAAADTLLELGANVILLDRSKKSLHELHQKTYSNSTKVHTLVCDLADKQAIIGAMESVATISGGKLNILINNAAFVGTDQLTGWCVPFEKQSIDTFNDCLNVNLSAPFLLSQLAYELMKKQHYGSRSIINISSIYGVVGPQMDLYEGTDMGNPAAYAASKAGLMQLTRWMAPSVAPHVRVNNIVLGGIERGQPESFLEKYNAKVPLARMATEEDIKGAIAYLSSELSNYVTGQSLFLDGGWTAV</sequence>
<evidence type="ECO:0000313" key="3">
    <source>
        <dbReference type="EMBL" id="CAH9051432.1"/>
    </source>
</evidence>
<name>A0A9W4QSN1_PSEHA</name>
<evidence type="ECO:0000256" key="2">
    <source>
        <dbReference type="ARBA" id="ARBA00023002"/>
    </source>
</evidence>
<comment type="similarity">
    <text evidence="1">Belongs to the short-chain dehydrogenases/reductases (SDR) family.</text>
</comment>
<keyword evidence="4" id="KW-1185">Reference proteome</keyword>
<dbReference type="AlphaFoldDB" id="A0A9W4QSN1"/>
<dbReference type="EC" id="1.1.1.385" evidence="3"/>
<dbReference type="PANTHER" id="PTHR42760:SF133">
    <property type="entry name" value="3-OXOACYL-[ACYL-CARRIER-PROTEIN] REDUCTASE"/>
    <property type="match status" value="1"/>
</dbReference>
<accession>A0A9W4QSN1</accession>
<dbReference type="PANTHER" id="PTHR42760">
    <property type="entry name" value="SHORT-CHAIN DEHYDROGENASES/REDUCTASES FAMILY MEMBER"/>
    <property type="match status" value="1"/>
</dbReference>
<dbReference type="InterPro" id="IPR036291">
    <property type="entry name" value="NAD(P)-bd_dom_sf"/>
</dbReference>
<dbReference type="EMBL" id="CAMAPB010000003">
    <property type="protein sequence ID" value="CAH9051432.1"/>
    <property type="molecule type" value="Genomic_DNA"/>
</dbReference>
<dbReference type="PRINTS" id="PR00080">
    <property type="entry name" value="SDRFAMILY"/>
</dbReference>
<dbReference type="SUPFAM" id="SSF51735">
    <property type="entry name" value="NAD(P)-binding Rossmann-fold domains"/>
    <property type="match status" value="1"/>
</dbReference>
<protein>
    <submittedName>
        <fullName evidence="3">Dihydroanticapsin 7-dehydrogenase</fullName>
        <ecNumber evidence="3">1.1.1.385</ecNumber>
    </submittedName>
</protein>
<dbReference type="InterPro" id="IPR002347">
    <property type="entry name" value="SDR_fam"/>
</dbReference>
<evidence type="ECO:0000313" key="4">
    <source>
        <dbReference type="Proteomes" id="UP001152447"/>
    </source>
</evidence>
<gene>
    <name evidence="3" type="primary">bacC</name>
    <name evidence="3" type="ORF">PSEHALCIP103_00402</name>
</gene>
<reference evidence="3" key="1">
    <citation type="submission" date="2022-07" db="EMBL/GenBank/DDBJ databases">
        <authorList>
            <person name="Criscuolo A."/>
        </authorList>
    </citation>
    <scope>NUCLEOTIDE SEQUENCE</scope>
    <source>
        <strain evidence="3">CIP103197</strain>
    </source>
</reference>
<dbReference type="Proteomes" id="UP001152447">
    <property type="component" value="Unassembled WGS sequence"/>
</dbReference>
<keyword evidence="2 3" id="KW-0560">Oxidoreductase</keyword>
<dbReference type="Pfam" id="PF13561">
    <property type="entry name" value="adh_short_C2"/>
    <property type="match status" value="1"/>
</dbReference>
<organism evidence="3 4">
    <name type="scientific">Pseudoalteromonas haloplanktis</name>
    <name type="common">Alteromonas haloplanktis</name>
    <dbReference type="NCBI Taxonomy" id="228"/>
    <lineage>
        <taxon>Bacteria</taxon>
        <taxon>Pseudomonadati</taxon>
        <taxon>Pseudomonadota</taxon>
        <taxon>Gammaproteobacteria</taxon>
        <taxon>Alteromonadales</taxon>
        <taxon>Pseudoalteromonadaceae</taxon>
        <taxon>Pseudoalteromonas</taxon>
    </lineage>
</organism>
<proteinExistence type="inferred from homology"/>
<dbReference type="PRINTS" id="PR00081">
    <property type="entry name" value="GDHRDH"/>
</dbReference>